<dbReference type="Proteomes" id="UP000828390">
    <property type="component" value="Unassembled WGS sequence"/>
</dbReference>
<evidence type="ECO:0000313" key="2">
    <source>
        <dbReference type="Proteomes" id="UP000828390"/>
    </source>
</evidence>
<feature type="non-terminal residue" evidence="1">
    <location>
        <position position="1"/>
    </location>
</feature>
<comment type="caution">
    <text evidence="1">The sequence shown here is derived from an EMBL/GenBank/DDBJ whole genome shotgun (WGS) entry which is preliminary data.</text>
</comment>
<name>A0A9D4MC23_DREPO</name>
<protein>
    <submittedName>
        <fullName evidence="1">Uncharacterized protein</fullName>
    </submittedName>
</protein>
<evidence type="ECO:0000313" key="1">
    <source>
        <dbReference type="EMBL" id="KAH3874807.1"/>
    </source>
</evidence>
<organism evidence="1 2">
    <name type="scientific">Dreissena polymorpha</name>
    <name type="common">Zebra mussel</name>
    <name type="synonym">Mytilus polymorpha</name>
    <dbReference type="NCBI Taxonomy" id="45954"/>
    <lineage>
        <taxon>Eukaryota</taxon>
        <taxon>Metazoa</taxon>
        <taxon>Spiralia</taxon>
        <taxon>Lophotrochozoa</taxon>
        <taxon>Mollusca</taxon>
        <taxon>Bivalvia</taxon>
        <taxon>Autobranchia</taxon>
        <taxon>Heteroconchia</taxon>
        <taxon>Euheterodonta</taxon>
        <taxon>Imparidentia</taxon>
        <taxon>Neoheterodontei</taxon>
        <taxon>Myida</taxon>
        <taxon>Dreissenoidea</taxon>
        <taxon>Dreissenidae</taxon>
        <taxon>Dreissena</taxon>
    </lineage>
</organism>
<gene>
    <name evidence="1" type="ORF">DPMN_038060</name>
</gene>
<sequence>MFVMKTPKPMHSFYLYAGATWNTDMFAESPDGNVDIIEFTTSDMDHTDVLQPIGNISFNGEYVYKTDLSVRNSLNGEVNVCLQATDDMGTKSDEFCLKFVIISPVLDIRPSTASNSDVQIIKPTLSNGSMIHCSERNYVVHECVFDVYVTYLSGINNLKVSNTTSADLAQNVRCTNFRQSSLFHGISSTYVMRCYLNETTIHQKDGHYVCLTVEAGEHADDTVCYEIEFVPAPIRTKREARSPSFELPTPLTGSRFQVVANERNTILLFTTPNNSVCERLQPTSSFIHLLQPVNTTDFDDNFVCLLEMVVQFNKAGSEVIVLKYGNDERIYTFLVTDENVKGYDGQICSNDIVAKTLQENTWPVIDRTSGIVRNIFCIAGKECEVYAFVIYSSRPQVALAYTSKGIDASVEIFERHSMRGIYQVRIGMVPKLAVKHTVCLQTFDNVRIHHISYHQVFKVIPLSNVLLVNSVAYHIQQIQGMEMKLSAYQRLCLQ</sequence>
<reference evidence="1" key="1">
    <citation type="journal article" date="2019" name="bioRxiv">
        <title>The Genome of the Zebra Mussel, Dreissena polymorpha: A Resource for Invasive Species Research.</title>
        <authorList>
            <person name="McCartney M.A."/>
            <person name="Auch B."/>
            <person name="Kono T."/>
            <person name="Mallez S."/>
            <person name="Zhang Y."/>
            <person name="Obille A."/>
            <person name="Becker A."/>
            <person name="Abrahante J.E."/>
            <person name="Garbe J."/>
            <person name="Badalamenti J.P."/>
            <person name="Herman A."/>
            <person name="Mangelson H."/>
            <person name="Liachko I."/>
            <person name="Sullivan S."/>
            <person name="Sone E.D."/>
            <person name="Koren S."/>
            <person name="Silverstein K.A.T."/>
            <person name="Beckman K.B."/>
            <person name="Gohl D.M."/>
        </authorList>
    </citation>
    <scope>NUCLEOTIDE SEQUENCE</scope>
    <source>
        <strain evidence="1">Duluth1</strain>
        <tissue evidence="1">Whole animal</tissue>
    </source>
</reference>
<dbReference type="EMBL" id="JAIWYP010000002">
    <property type="protein sequence ID" value="KAH3874807.1"/>
    <property type="molecule type" value="Genomic_DNA"/>
</dbReference>
<dbReference type="AlphaFoldDB" id="A0A9D4MC23"/>
<reference evidence="1" key="2">
    <citation type="submission" date="2020-11" db="EMBL/GenBank/DDBJ databases">
        <authorList>
            <person name="McCartney M.A."/>
            <person name="Auch B."/>
            <person name="Kono T."/>
            <person name="Mallez S."/>
            <person name="Becker A."/>
            <person name="Gohl D.M."/>
            <person name="Silverstein K.A.T."/>
            <person name="Koren S."/>
            <person name="Bechman K.B."/>
            <person name="Herman A."/>
            <person name="Abrahante J.E."/>
            <person name="Garbe J."/>
        </authorList>
    </citation>
    <scope>NUCLEOTIDE SEQUENCE</scope>
    <source>
        <strain evidence="1">Duluth1</strain>
        <tissue evidence="1">Whole animal</tissue>
    </source>
</reference>
<proteinExistence type="predicted"/>
<accession>A0A9D4MC23</accession>
<keyword evidence="2" id="KW-1185">Reference proteome</keyword>